<dbReference type="InterPro" id="IPR005749">
    <property type="entry name" value="Ribosomal_uL15_bac-type"/>
</dbReference>
<name>A0A0G8AXD9_9SYNE</name>
<dbReference type="EMBL" id="JYFQ01000066">
    <property type="protein sequence ID" value="KKZ13836.1"/>
    <property type="molecule type" value="Genomic_DNA"/>
</dbReference>
<dbReference type="HAMAP" id="MF_01341">
    <property type="entry name" value="Ribosomal_uL15"/>
    <property type="match status" value="1"/>
</dbReference>
<evidence type="ECO:0000313" key="7">
    <source>
        <dbReference type="EMBL" id="KKZ13836.1"/>
    </source>
</evidence>
<keyword evidence="3 4" id="KW-0687">Ribonucleoprotein</keyword>
<dbReference type="GO" id="GO:0006412">
    <property type="term" value="P:translation"/>
    <property type="evidence" value="ECO:0007669"/>
    <property type="project" value="UniProtKB-UniRule"/>
</dbReference>
<dbReference type="STRING" id="431041.FLM9_267"/>
<organism evidence="7 8">
    <name type="scientific">Candidatus Synechococcus spongiarum 15L</name>
    <dbReference type="NCBI Taxonomy" id="1608419"/>
    <lineage>
        <taxon>Bacteria</taxon>
        <taxon>Bacillati</taxon>
        <taxon>Cyanobacteriota</taxon>
        <taxon>Cyanophyceae</taxon>
        <taxon>Synechococcales</taxon>
        <taxon>Synechococcaceae</taxon>
        <taxon>Synechococcus</taxon>
    </lineage>
</organism>
<sequence length="166" mass="17631">MTTNLHTLQPQPGSRRPRNRKGRGIAAGQGASCGFGMRGQTSRSGRPTRPGFEGGQMPLYRRIPKLKHFTVVNPKVFTVVNVGDLSALPEGSEVTLASLKSAGIVGKNSAPLKVLGDGDINVRLYCKAHGFSKTAREKILAVGGTCDVLPGRSKWVRPGKPSQGQS</sequence>
<reference evidence="7 8" key="2">
    <citation type="submission" date="2015-05" db="EMBL/GenBank/DDBJ databases">
        <title>Lifestyle Evolution in Cyanobacterial Symbionts of Sponges.</title>
        <authorList>
            <person name="Burgsdorf I."/>
            <person name="Slaby B.M."/>
            <person name="Handley K.M."/>
            <person name="Haber M."/>
            <person name="Blom J."/>
            <person name="Marshall C.W."/>
            <person name="Gilbert J.A."/>
            <person name="Hentschel U."/>
            <person name="Steindler L."/>
        </authorList>
    </citation>
    <scope>NUCLEOTIDE SEQUENCE [LARGE SCALE GENOMIC DNA]</scope>
    <source>
        <strain evidence="7">15L</strain>
    </source>
</reference>
<reference evidence="7 8" key="1">
    <citation type="submission" date="2015-02" db="EMBL/GenBank/DDBJ databases">
        <authorList>
            <person name="Slaby B."/>
            <person name="Hentschel U."/>
        </authorList>
    </citation>
    <scope>NUCLEOTIDE SEQUENCE [LARGE SCALE GENOMIC DNA]</scope>
    <source>
        <strain evidence="7">15L</strain>
    </source>
</reference>
<dbReference type="Pfam" id="PF00828">
    <property type="entry name" value="Ribosomal_L27A"/>
    <property type="match status" value="1"/>
</dbReference>
<proteinExistence type="inferred from homology"/>
<comment type="similarity">
    <text evidence="1 4">Belongs to the universal ribosomal protein uL15 family.</text>
</comment>
<protein>
    <recommendedName>
        <fullName evidence="4">Large ribosomal subunit protein uL15</fullName>
    </recommendedName>
</protein>
<dbReference type="PANTHER" id="PTHR12934">
    <property type="entry name" value="50S RIBOSOMAL PROTEIN L15"/>
    <property type="match status" value="1"/>
</dbReference>
<evidence type="ECO:0000256" key="4">
    <source>
        <dbReference type="HAMAP-Rule" id="MF_01341"/>
    </source>
</evidence>
<evidence type="ECO:0000256" key="2">
    <source>
        <dbReference type="ARBA" id="ARBA00022980"/>
    </source>
</evidence>
<dbReference type="Gene3D" id="3.100.10.10">
    <property type="match status" value="1"/>
</dbReference>
<dbReference type="GO" id="GO:0003735">
    <property type="term" value="F:structural constituent of ribosome"/>
    <property type="evidence" value="ECO:0007669"/>
    <property type="project" value="InterPro"/>
</dbReference>
<comment type="function">
    <text evidence="4">Binds to the 23S rRNA.</text>
</comment>
<dbReference type="Proteomes" id="UP000035037">
    <property type="component" value="Unassembled WGS sequence"/>
</dbReference>
<evidence type="ECO:0000256" key="5">
    <source>
        <dbReference type="SAM" id="MobiDB-lite"/>
    </source>
</evidence>
<feature type="domain" description="Large ribosomal subunit protein uL15/eL18" evidence="6">
    <location>
        <begin position="79"/>
        <end position="146"/>
    </location>
</feature>
<dbReference type="NCBIfam" id="TIGR01071">
    <property type="entry name" value="rplO_bact"/>
    <property type="match status" value="1"/>
</dbReference>
<gene>
    <name evidence="4" type="primary">rplO</name>
    <name evidence="7" type="ORF">TQ37_03290</name>
</gene>
<feature type="region of interest" description="Disordered" evidence="5">
    <location>
        <begin position="1"/>
        <end position="57"/>
    </location>
</feature>
<dbReference type="InterPro" id="IPR036227">
    <property type="entry name" value="Ribosomal_uL15/eL18_sf"/>
</dbReference>
<keyword evidence="4" id="KW-0694">RNA-binding</keyword>
<feature type="compositionally biased region" description="Polar residues" evidence="5">
    <location>
        <begin position="1"/>
        <end position="12"/>
    </location>
</feature>
<keyword evidence="2 4" id="KW-0689">Ribosomal protein</keyword>
<dbReference type="AlphaFoldDB" id="A0A0G8AXD9"/>
<feature type="compositionally biased region" description="Gly residues" evidence="5">
    <location>
        <begin position="25"/>
        <end position="37"/>
    </location>
</feature>
<evidence type="ECO:0000256" key="3">
    <source>
        <dbReference type="ARBA" id="ARBA00023274"/>
    </source>
</evidence>
<dbReference type="PANTHER" id="PTHR12934:SF11">
    <property type="entry name" value="LARGE RIBOSOMAL SUBUNIT PROTEIN UL15M"/>
    <property type="match status" value="1"/>
</dbReference>
<evidence type="ECO:0000313" key="8">
    <source>
        <dbReference type="Proteomes" id="UP000035037"/>
    </source>
</evidence>
<dbReference type="InterPro" id="IPR030878">
    <property type="entry name" value="Ribosomal_uL15"/>
</dbReference>
<dbReference type="GO" id="GO:0019843">
    <property type="term" value="F:rRNA binding"/>
    <property type="evidence" value="ECO:0007669"/>
    <property type="project" value="UniProtKB-UniRule"/>
</dbReference>
<evidence type="ECO:0000256" key="1">
    <source>
        <dbReference type="ARBA" id="ARBA00007320"/>
    </source>
</evidence>
<dbReference type="GO" id="GO:0022625">
    <property type="term" value="C:cytosolic large ribosomal subunit"/>
    <property type="evidence" value="ECO:0007669"/>
    <property type="project" value="TreeGrafter"/>
</dbReference>
<dbReference type="InterPro" id="IPR021131">
    <property type="entry name" value="Ribosomal_uL15/eL18"/>
</dbReference>
<comment type="subunit">
    <text evidence="4">Part of the 50S ribosomal subunit.</text>
</comment>
<keyword evidence="4" id="KW-0699">rRNA-binding</keyword>
<comment type="caution">
    <text evidence="7">The sequence shown here is derived from an EMBL/GenBank/DDBJ whole genome shotgun (WGS) entry which is preliminary data.</text>
</comment>
<evidence type="ECO:0000259" key="6">
    <source>
        <dbReference type="Pfam" id="PF00828"/>
    </source>
</evidence>
<accession>A0A0G8AXD9</accession>
<dbReference type="PATRIC" id="fig|1608419.3.peg.2097"/>
<dbReference type="SUPFAM" id="SSF52080">
    <property type="entry name" value="Ribosomal proteins L15p and L18e"/>
    <property type="match status" value="1"/>
</dbReference>